<feature type="chain" id="PRO_5017027758" evidence="6">
    <location>
        <begin position="19"/>
        <end position="427"/>
    </location>
</feature>
<feature type="domain" description="Peptidase A1" evidence="7">
    <location>
        <begin position="112"/>
        <end position="424"/>
    </location>
</feature>
<dbReference type="GO" id="GO:0004190">
    <property type="term" value="F:aspartic-type endopeptidase activity"/>
    <property type="evidence" value="ECO:0007669"/>
    <property type="project" value="UniProtKB-KW"/>
</dbReference>
<dbReference type="SUPFAM" id="SSF50630">
    <property type="entry name" value="Acid proteases"/>
    <property type="match status" value="1"/>
</dbReference>
<evidence type="ECO:0000313" key="8">
    <source>
        <dbReference type="EMBL" id="RDX55167.1"/>
    </source>
</evidence>
<comment type="similarity">
    <text evidence="1 5">Belongs to the peptidase A1 family.</text>
</comment>
<organism evidence="8 9">
    <name type="scientific">Lentinus brumalis</name>
    <dbReference type="NCBI Taxonomy" id="2498619"/>
    <lineage>
        <taxon>Eukaryota</taxon>
        <taxon>Fungi</taxon>
        <taxon>Dikarya</taxon>
        <taxon>Basidiomycota</taxon>
        <taxon>Agaricomycotina</taxon>
        <taxon>Agaricomycetes</taxon>
        <taxon>Polyporales</taxon>
        <taxon>Polyporaceae</taxon>
        <taxon>Lentinus</taxon>
    </lineage>
</organism>
<dbReference type="InterPro" id="IPR033121">
    <property type="entry name" value="PEPTIDASE_A1"/>
</dbReference>
<dbReference type="OrthoDB" id="15189at2759"/>
<evidence type="ECO:0000256" key="4">
    <source>
        <dbReference type="PIRSR" id="PIRSR601461-2"/>
    </source>
</evidence>
<dbReference type="Proteomes" id="UP000256964">
    <property type="component" value="Unassembled WGS sequence"/>
</dbReference>
<evidence type="ECO:0000256" key="3">
    <source>
        <dbReference type="PIRSR" id="PIRSR601461-1"/>
    </source>
</evidence>
<accession>A0A371DRJ1</accession>
<dbReference type="PANTHER" id="PTHR47966:SF51">
    <property type="entry name" value="BETA-SITE APP-CLEAVING ENZYME, ISOFORM A-RELATED"/>
    <property type="match status" value="1"/>
</dbReference>
<reference evidence="8 9" key="1">
    <citation type="journal article" date="2018" name="Biotechnol. Biofuels">
        <title>Integrative visual omics of the white-rot fungus Polyporus brumalis exposes the biotechnological potential of its oxidative enzymes for delignifying raw plant biomass.</title>
        <authorList>
            <person name="Miyauchi S."/>
            <person name="Rancon A."/>
            <person name="Drula E."/>
            <person name="Hage H."/>
            <person name="Chaduli D."/>
            <person name="Favel A."/>
            <person name="Grisel S."/>
            <person name="Henrissat B."/>
            <person name="Herpoel-Gimbert I."/>
            <person name="Ruiz-Duenas F.J."/>
            <person name="Chevret D."/>
            <person name="Hainaut M."/>
            <person name="Lin J."/>
            <person name="Wang M."/>
            <person name="Pangilinan J."/>
            <person name="Lipzen A."/>
            <person name="Lesage-Meessen L."/>
            <person name="Navarro D."/>
            <person name="Riley R."/>
            <person name="Grigoriev I.V."/>
            <person name="Zhou S."/>
            <person name="Raouche S."/>
            <person name="Rosso M.N."/>
        </authorList>
    </citation>
    <scope>NUCLEOTIDE SEQUENCE [LARGE SCALE GENOMIC DNA]</scope>
    <source>
        <strain evidence="8 9">BRFM 1820</strain>
    </source>
</reference>
<dbReference type="FunFam" id="2.40.70.10:FF:000008">
    <property type="entry name" value="Cathepsin D"/>
    <property type="match status" value="1"/>
</dbReference>
<dbReference type="InterPro" id="IPR021109">
    <property type="entry name" value="Peptidase_aspartic_dom_sf"/>
</dbReference>
<keyword evidence="9" id="KW-1185">Reference proteome</keyword>
<dbReference type="CDD" id="cd05471">
    <property type="entry name" value="pepsin_like"/>
    <property type="match status" value="1"/>
</dbReference>
<evidence type="ECO:0000259" key="7">
    <source>
        <dbReference type="PROSITE" id="PS51767"/>
    </source>
</evidence>
<dbReference type="EMBL" id="KZ857383">
    <property type="protein sequence ID" value="RDX55167.1"/>
    <property type="molecule type" value="Genomic_DNA"/>
</dbReference>
<evidence type="ECO:0000256" key="1">
    <source>
        <dbReference type="ARBA" id="ARBA00007447"/>
    </source>
</evidence>
<keyword evidence="6" id="KW-0732">Signal</keyword>
<feature type="active site" evidence="3">
    <location>
        <position position="130"/>
    </location>
</feature>
<feature type="signal peptide" evidence="6">
    <location>
        <begin position="1"/>
        <end position="18"/>
    </location>
</feature>
<dbReference type="PROSITE" id="PS51767">
    <property type="entry name" value="PEPTIDASE_A1"/>
    <property type="match status" value="1"/>
</dbReference>
<protein>
    <submittedName>
        <fullName evidence="8">Protease</fullName>
    </submittedName>
</protein>
<sequence length="427" mass="45007">MFIKSSLIALALVMSASATPLVGGLGTAVAIERRNTLTTDNGLFDHSGAIRQVVRDSNKHRRNLLNLKRNGGEQAFNEGAHIRPVANLTSAPSGLAARQAEPLTDENNDVYWAGTISIGSNKQPFYIDFDTGSSDLWVPSVNCTSSTCNGKHKYDGKASTTSARKSGQFSISYGDGSTVSGPVYTETVTVAGVTAKGQYFSPVTQLSASFAGEKMDGIMGMAYPALSQFRQNPFFNSAKAQGTVKAGVFAFKLAKSGSELYLGGTNPNLYKDSIEYHSVNTGSGFWQIGSGNTAKVMVGSKAVVPSIQTIIDSGTTLIYGPPSQVATLYKSIPGSQVYDSKNGFYSFPCNAVPSNVAFSWGGKSWTISAANMNLGQASAGSTRCIGAIVGQDLGLGTSVWLVGDSFMKNVYSVFSFDQNAVGFASLK</sequence>
<dbReference type="Pfam" id="PF00026">
    <property type="entry name" value="Asp"/>
    <property type="match status" value="1"/>
</dbReference>
<dbReference type="InterPro" id="IPR001461">
    <property type="entry name" value="Aspartic_peptidase_A1"/>
</dbReference>
<dbReference type="GO" id="GO:0006508">
    <property type="term" value="P:proteolysis"/>
    <property type="evidence" value="ECO:0007669"/>
    <property type="project" value="UniProtKB-KW"/>
</dbReference>
<keyword evidence="5" id="KW-0378">Hydrolase</keyword>
<name>A0A371DRJ1_9APHY</name>
<dbReference type="InterPro" id="IPR034164">
    <property type="entry name" value="Pepsin-like_dom"/>
</dbReference>
<dbReference type="STRING" id="139420.A0A371DRJ1"/>
<dbReference type="PANTHER" id="PTHR47966">
    <property type="entry name" value="BETA-SITE APP-CLEAVING ENZYME, ISOFORM A-RELATED"/>
    <property type="match status" value="1"/>
</dbReference>
<keyword evidence="4" id="KW-1015">Disulfide bond</keyword>
<proteinExistence type="inferred from homology"/>
<evidence type="ECO:0000256" key="2">
    <source>
        <dbReference type="ARBA" id="ARBA00022750"/>
    </source>
</evidence>
<feature type="disulfide bond" evidence="4">
    <location>
        <begin position="143"/>
        <end position="148"/>
    </location>
</feature>
<dbReference type="PRINTS" id="PR00792">
    <property type="entry name" value="PEPSIN"/>
</dbReference>
<keyword evidence="2 5" id="KW-0064">Aspartyl protease</keyword>
<evidence type="ECO:0000256" key="6">
    <source>
        <dbReference type="SAM" id="SignalP"/>
    </source>
</evidence>
<evidence type="ECO:0000256" key="5">
    <source>
        <dbReference type="RuleBase" id="RU000454"/>
    </source>
</evidence>
<dbReference type="AlphaFoldDB" id="A0A371DRJ1"/>
<keyword evidence="5 8" id="KW-0645">Protease</keyword>
<evidence type="ECO:0000313" key="9">
    <source>
        <dbReference type="Proteomes" id="UP000256964"/>
    </source>
</evidence>
<dbReference type="InterPro" id="IPR001969">
    <property type="entry name" value="Aspartic_peptidase_AS"/>
</dbReference>
<dbReference type="PROSITE" id="PS00141">
    <property type="entry name" value="ASP_PROTEASE"/>
    <property type="match status" value="1"/>
</dbReference>
<gene>
    <name evidence="8" type="ORF">OH76DRAFT_1339859</name>
</gene>
<feature type="active site" evidence="3">
    <location>
        <position position="312"/>
    </location>
</feature>
<dbReference type="Gene3D" id="2.40.70.10">
    <property type="entry name" value="Acid Proteases"/>
    <property type="match status" value="2"/>
</dbReference>